<name>S3KII6_TREMA</name>
<evidence type="ECO:0000256" key="1">
    <source>
        <dbReference type="SAM" id="MobiDB-lite"/>
    </source>
</evidence>
<evidence type="ECO:0000256" key="2">
    <source>
        <dbReference type="SAM" id="SignalP"/>
    </source>
</evidence>
<dbReference type="AlphaFoldDB" id="S3KII6"/>
<reference evidence="3 4" key="1">
    <citation type="submission" date="2013-04" db="EMBL/GenBank/DDBJ databases">
        <title>The Genome Sequence of Treponema maltophilum ATCC 51939.</title>
        <authorList>
            <consortium name="The Broad Institute Genomics Platform"/>
            <person name="Earl A."/>
            <person name="Ward D."/>
            <person name="Feldgarden M."/>
            <person name="Gevers D."/>
            <person name="Leonetti C."/>
            <person name="Blanton J.M."/>
            <person name="Dewhirst F.E."/>
            <person name="Izard J."/>
            <person name="Walker B."/>
            <person name="Young S."/>
            <person name="Zeng Q."/>
            <person name="Gargeya S."/>
            <person name="Fitzgerald M."/>
            <person name="Haas B."/>
            <person name="Abouelleil A."/>
            <person name="Allen A.W."/>
            <person name="Alvarado L."/>
            <person name="Arachchi H.M."/>
            <person name="Berlin A.M."/>
            <person name="Chapman S.B."/>
            <person name="Gainer-Dewar J."/>
            <person name="Goldberg J."/>
            <person name="Griggs A."/>
            <person name="Gujja S."/>
            <person name="Hansen M."/>
            <person name="Howarth C."/>
            <person name="Imamovic A."/>
            <person name="Ireland A."/>
            <person name="Larimer J."/>
            <person name="McCowan C."/>
            <person name="Murphy C."/>
            <person name="Pearson M."/>
            <person name="Poon T.W."/>
            <person name="Priest M."/>
            <person name="Roberts A."/>
            <person name="Saif S."/>
            <person name="Shea T."/>
            <person name="Sisk P."/>
            <person name="Sykes S."/>
            <person name="Wortman J."/>
            <person name="Nusbaum C."/>
            <person name="Birren B."/>
        </authorList>
    </citation>
    <scope>NUCLEOTIDE SEQUENCE [LARGE SCALE GENOMIC DNA]</scope>
    <source>
        <strain evidence="3 4">ATCC 51939</strain>
    </source>
</reference>
<proteinExistence type="predicted"/>
<evidence type="ECO:0000313" key="4">
    <source>
        <dbReference type="Proteomes" id="UP000014541"/>
    </source>
</evidence>
<feature type="chain" id="PRO_5004511068" evidence="2">
    <location>
        <begin position="41"/>
        <end position="503"/>
    </location>
</feature>
<feature type="region of interest" description="Disordered" evidence="1">
    <location>
        <begin position="154"/>
        <end position="179"/>
    </location>
</feature>
<feature type="signal peptide" evidence="2">
    <location>
        <begin position="1"/>
        <end position="40"/>
    </location>
</feature>
<dbReference type="OrthoDB" id="354488at2"/>
<dbReference type="STRING" id="1125699.HMPREF9194_00035"/>
<dbReference type="Proteomes" id="UP000014541">
    <property type="component" value="Unassembled WGS sequence"/>
</dbReference>
<comment type="caution">
    <text evidence="3">The sequence shown here is derived from an EMBL/GenBank/DDBJ whole genome shotgun (WGS) entry which is preliminary data.</text>
</comment>
<gene>
    <name evidence="3" type="ORF">HMPREF9194_00035</name>
</gene>
<keyword evidence="4" id="KW-1185">Reference proteome</keyword>
<evidence type="ECO:0000313" key="3">
    <source>
        <dbReference type="EMBL" id="EPF32047.1"/>
    </source>
</evidence>
<dbReference type="eggNOG" id="ENOG5033VGK">
    <property type="taxonomic scope" value="Bacteria"/>
</dbReference>
<protein>
    <submittedName>
        <fullName evidence="3">Uncharacterized protein</fullName>
    </submittedName>
</protein>
<keyword evidence="2" id="KW-0732">Signal</keyword>
<organism evidence="3 4">
    <name type="scientific">Treponema maltophilum ATCC 51939</name>
    <dbReference type="NCBI Taxonomy" id="1125699"/>
    <lineage>
        <taxon>Bacteria</taxon>
        <taxon>Pseudomonadati</taxon>
        <taxon>Spirochaetota</taxon>
        <taxon>Spirochaetia</taxon>
        <taxon>Spirochaetales</taxon>
        <taxon>Treponemataceae</taxon>
        <taxon>Treponema</taxon>
    </lineage>
</organism>
<dbReference type="HOGENOM" id="CLU_041913_0_0_12"/>
<accession>S3KII6</accession>
<dbReference type="RefSeq" id="WP_016524344.1">
    <property type="nucleotide sequence ID" value="NZ_KE332518.1"/>
</dbReference>
<sequence>MKKRRLTHSFARKKNLLRSFRFFTCAVFLCAGVPFLYAQAAQKTKAPPVREIPESASCRKELIETWFMQDPEIVRTAEPQLMQNRVGDYFLVRQEEEDGQMRIIVAPLVRQKVLMAVNNLEMSSENPAAPSVGEPADDLQTGVQPVTVIPSNAGKASAPAAVSEKSAEEKNVPSALPPENENTAKEIWIETWPETAPGSWVLYRDALTGKPLHIRYYIVPDGEVYADFFPGKEKCLADFVVFGAVAAGGVPVPVGFDRFYTATLEDLSRLTRYTLPWNYTKVFSYSYDGVKQMIGLVRFLLPSLHKSGKISGEGASLNFVKWIVDGLVKPLTGGTVRLEEEQTDAKSLENIRTLAAAAISARTDIVYDRNTSGADVKTDAFAYYIDADGVPKKTGYAFNSGYPVELLKPLFYVLAVTEADRFFLGAVRQSLPQTQAGTVERQVFTGTAAFFPWFDSQGRFQLSVFEKGEEYTIDEFAKKYRGGFVSLVRIKASRDFFPDRFED</sequence>
<dbReference type="EMBL" id="ATFF01000002">
    <property type="protein sequence ID" value="EPF32047.1"/>
    <property type="molecule type" value="Genomic_DNA"/>
</dbReference>
<dbReference type="PATRIC" id="fig|1125699.3.peg.32"/>